<evidence type="ECO:0000313" key="4">
    <source>
        <dbReference type="Proteomes" id="UP001499978"/>
    </source>
</evidence>
<evidence type="ECO:0000256" key="1">
    <source>
        <dbReference type="SAM" id="MobiDB-lite"/>
    </source>
</evidence>
<gene>
    <name evidence="3" type="ORF">GCM10010201_21160</name>
</gene>
<organism evidence="3 4">
    <name type="scientific">Pilimelia columellifera subsp. columellifera</name>
    <dbReference type="NCBI Taxonomy" id="706583"/>
    <lineage>
        <taxon>Bacteria</taxon>
        <taxon>Bacillati</taxon>
        <taxon>Actinomycetota</taxon>
        <taxon>Actinomycetes</taxon>
        <taxon>Micromonosporales</taxon>
        <taxon>Micromonosporaceae</taxon>
        <taxon>Pilimelia</taxon>
    </lineage>
</organism>
<evidence type="ECO:0000313" key="3">
    <source>
        <dbReference type="EMBL" id="GAA2522778.1"/>
    </source>
</evidence>
<accession>A0ABN3NIT6</accession>
<dbReference type="Proteomes" id="UP001499978">
    <property type="component" value="Unassembled WGS sequence"/>
</dbReference>
<dbReference type="RefSeq" id="WP_344171773.1">
    <property type="nucleotide sequence ID" value="NZ_BAAARY010000008.1"/>
</dbReference>
<reference evidence="3 4" key="1">
    <citation type="journal article" date="2019" name="Int. J. Syst. Evol. Microbiol.">
        <title>The Global Catalogue of Microorganisms (GCM) 10K type strain sequencing project: providing services to taxonomists for standard genome sequencing and annotation.</title>
        <authorList>
            <consortium name="The Broad Institute Genomics Platform"/>
            <consortium name="The Broad Institute Genome Sequencing Center for Infectious Disease"/>
            <person name="Wu L."/>
            <person name="Ma J."/>
        </authorList>
    </citation>
    <scope>NUCLEOTIDE SEQUENCE [LARGE SCALE GENOMIC DNA]</scope>
    <source>
        <strain evidence="3 4">JCM 3367</strain>
    </source>
</reference>
<feature type="domain" description="DUF7710" evidence="2">
    <location>
        <begin position="11"/>
        <end position="94"/>
    </location>
</feature>
<dbReference type="Pfam" id="PF24819">
    <property type="entry name" value="DUF7710"/>
    <property type="match status" value="1"/>
</dbReference>
<protein>
    <recommendedName>
        <fullName evidence="2">DUF7710 domain-containing protein</fullName>
    </recommendedName>
</protein>
<dbReference type="EMBL" id="BAAARY010000008">
    <property type="protein sequence ID" value="GAA2522778.1"/>
    <property type="molecule type" value="Genomic_DNA"/>
</dbReference>
<keyword evidence="4" id="KW-1185">Reference proteome</keyword>
<evidence type="ECO:0000259" key="2">
    <source>
        <dbReference type="Pfam" id="PF24819"/>
    </source>
</evidence>
<proteinExistence type="predicted"/>
<dbReference type="InterPro" id="IPR056127">
    <property type="entry name" value="DUF7710"/>
</dbReference>
<name>A0ABN3NIT6_9ACTN</name>
<comment type="caution">
    <text evidence="3">The sequence shown here is derived from an EMBL/GenBank/DDBJ whole genome shotgun (WGS) entry which is preliminary data.</text>
</comment>
<feature type="region of interest" description="Disordered" evidence="1">
    <location>
        <begin position="70"/>
        <end position="95"/>
    </location>
</feature>
<sequence length="95" mass="10303">MNDDQAVGGEVWVFQGSGARFPAGVFTDRASAMAWVERHRLTGVLTRYPVGDGCYDIAVKAGRFTPSKTHHGSADHVANFSPAGPHIHVRDGRRD</sequence>